<evidence type="ECO:0000256" key="1">
    <source>
        <dbReference type="SAM" id="Coils"/>
    </source>
</evidence>
<reference evidence="3" key="1">
    <citation type="submission" date="2018-11" db="EMBL/GenBank/DDBJ databases">
        <authorList>
            <person name="Alioto T."/>
            <person name="Alioto T."/>
        </authorList>
    </citation>
    <scope>NUCLEOTIDE SEQUENCE</scope>
</reference>
<name>A0A8B6CDF3_MYTGA</name>
<sequence>MDCLSTICPSNKDVNDTSYDTNIRLNCYNVTNQQLQCGMPDVQDFSHRQSRPNYGIITTNEHIPVPTHIGLNETTKQDEIPKTLLVQDSEPVRTMISMSPVIVATEQHKDVPPISPNITIDTSPSLLNINTDETTPLQNINIDGTTPLQNVSVDQCTIRKPPSSTSNTSNNTTRTDLELKEIKQSELRQRELKLRKKEEELKIRERIIEETQTEKIWFQTYINKLEQRVKELERSNEILRKHSNLLNVPEPTNQTVNKDSSQAPSQNQNVQTNSSNIQLLGNIQDRVSNFILRQIDDQLVKLEDSFIKSSQSPSYQGTSLSPDQSQTREFQQQIPPQFNVNHQHLTMNPTCIPPNRMNTINSSTDTSRSRSNDIGVNRTLSGQTIYYSPPSYMTPKYQANVPPGIQAVSTNNQKIPYMHPHYNSTLPSTVQNKICVEPHPLTHHNQHTWQGSQQNSNNQNILRKDHFLGHSQPQYSRR</sequence>
<evidence type="ECO:0000256" key="2">
    <source>
        <dbReference type="SAM" id="MobiDB-lite"/>
    </source>
</evidence>
<dbReference type="AlphaFoldDB" id="A0A8B6CDF3"/>
<feature type="coiled-coil region" evidence="1">
    <location>
        <begin position="180"/>
        <end position="242"/>
    </location>
</feature>
<gene>
    <name evidence="3" type="ORF">MGAL_10B018179</name>
</gene>
<feature type="region of interest" description="Disordered" evidence="2">
    <location>
        <begin position="307"/>
        <end position="330"/>
    </location>
</feature>
<protein>
    <submittedName>
        <fullName evidence="3">Uncharacterized protein</fullName>
    </submittedName>
</protein>
<feature type="region of interest" description="Disordered" evidence="2">
    <location>
        <begin position="244"/>
        <end position="271"/>
    </location>
</feature>
<evidence type="ECO:0000313" key="3">
    <source>
        <dbReference type="EMBL" id="VDI03583.1"/>
    </source>
</evidence>
<accession>A0A8B6CDF3</accession>
<keyword evidence="4" id="KW-1185">Reference proteome</keyword>
<proteinExistence type="predicted"/>
<dbReference type="Proteomes" id="UP000596742">
    <property type="component" value="Unassembled WGS sequence"/>
</dbReference>
<comment type="caution">
    <text evidence="3">The sequence shown here is derived from an EMBL/GenBank/DDBJ whole genome shotgun (WGS) entry which is preliminary data.</text>
</comment>
<dbReference type="EMBL" id="UYJE01001610">
    <property type="protein sequence ID" value="VDI03583.1"/>
    <property type="molecule type" value="Genomic_DNA"/>
</dbReference>
<organism evidence="3 4">
    <name type="scientific">Mytilus galloprovincialis</name>
    <name type="common">Mediterranean mussel</name>
    <dbReference type="NCBI Taxonomy" id="29158"/>
    <lineage>
        <taxon>Eukaryota</taxon>
        <taxon>Metazoa</taxon>
        <taxon>Spiralia</taxon>
        <taxon>Lophotrochozoa</taxon>
        <taxon>Mollusca</taxon>
        <taxon>Bivalvia</taxon>
        <taxon>Autobranchia</taxon>
        <taxon>Pteriomorphia</taxon>
        <taxon>Mytilida</taxon>
        <taxon>Mytiloidea</taxon>
        <taxon>Mytilidae</taxon>
        <taxon>Mytilinae</taxon>
        <taxon>Mytilus</taxon>
    </lineage>
</organism>
<keyword evidence="1" id="KW-0175">Coiled coil</keyword>
<evidence type="ECO:0000313" key="4">
    <source>
        <dbReference type="Proteomes" id="UP000596742"/>
    </source>
</evidence>
<dbReference type="OrthoDB" id="6190924at2759"/>
<feature type="compositionally biased region" description="Polar residues" evidence="2">
    <location>
        <begin position="244"/>
        <end position="264"/>
    </location>
</feature>